<dbReference type="Proteomes" id="UP000095672">
    <property type="component" value="Chromosome"/>
</dbReference>
<dbReference type="RefSeq" id="WP_069947030.1">
    <property type="nucleotide sequence ID" value="NZ_CP014143.1"/>
</dbReference>
<organism evidence="6 7">
    <name type="scientific">Microbulbifer aggregans</name>
    <dbReference type="NCBI Taxonomy" id="1769779"/>
    <lineage>
        <taxon>Bacteria</taxon>
        <taxon>Pseudomonadati</taxon>
        <taxon>Pseudomonadota</taxon>
        <taxon>Gammaproteobacteria</taxon>
        <taxon>Cellvibrionales</taxon>
        <taxon>Microbulbiferaceae</taxon>
        <taxon>Microbulbifer</taxon>
    </lineage>
</organism>
<dbReference type="SUPFAM" id="SSF111369">
    <property type="entry name" value="HlyD-like secretion proteins"/>
    <property type="match status" value="1"/>
</dbReference>
<dbReference type="Gene3D" id="2.40.50.100">
    <property type="match status" value="1"/>
</dbReference>
<dbReference type="InterPro" id="IPR058792">
    <property type="entry name" value="Beta-barrel_RND_2"/>
</dbReference>
<keyword evidence="7" id="KW-1185">Reference proteome</keyword>
<sequence>MNVLASFWRQRNYRIATIVALVSLLWLGSGVLAPESGLKEGADSAESGAPGNPGESLVVQGRRLQSQPYTTRVLVNGHTEANRKVQLKAELDGVITALPVAEGRAVREGEVICRIEAEDRPERLEQAKAALRKAELDYAGAQRLREKGLQSETDIAQRSVALANARADYKRALVAVENLEIRAPFDGVVNHRAVELGDFIRRGEECATLLDLNPVLVVGEVSEAQVGKLVPGAPASAQLRQGERVQGELRYVSQEAHSVTRAYRVEVAVDNSNGSLRGGLSGQLALPTGEVNAHRINASLLTLDDRGDLGVRILDEENRVQFRNVSLVSDGDAGIWVTGLPDPVTLITVGQEYVTVGEIVQVEMEEGAGDLPPPSQALDREALEGAENQPVAERPATAGRSEPQ</sequence>
<dbReference type="NCBIfam" id="TIGR01730">
    <property type="entry name" value="RND_mfp"/>
    <property type="match status" value="1"/>
</dbReference>
<dbReference type="Gene3D" id="2.40.30.170">
    <property type="match status" value="1"/>
</dbReference>
<dbReference type="InterPro" id="IPR006143">
    <property type="entry name" value="RND_pump_MFP"/>
</dbReference>
<keyword evidence="2" id="KW-0175">Coiled coil</keyword>
<dbReference type="Gene3D" id="1.10.287.470">
    <property type="entry name" value="Helix hairpin bin"/>
    <property type="match status" value="1"/>
</dbReference>
<accession>A0A1C9W727</accession>
<dbReference type="AlphaFoldDB" id="A0A1C9W727"/>
<evidence type="ECO:0000259" key="4">
    <source>
        <dbReference type="Pfam" id="PF25954"/>
    </source>
</evidence>
<dbReference type="EMBL" id="CP014143">
    <property type="protein sequence ID" value="AOS96952.1"/>
    <property type="molecule type" value="Genomic_DNA"/>
</dbReference>
<gene>
    <name evidence="6" type="primary">macA_3</name>
    <name evidence="6" type="ORF">AUP74_01516</name>
</gene>
<feature type="domain" description="CusB-like beta-barrel" evidence="4">
    <location>
        <begin position="217"/>
        <end position="286"/>
    </location>
</feature>
<evidence type="ECO:0000313" key="6">
    <source>
        <dbReference type="EMBL" id="AOS96952.1"/>
    </source>
</evidence>
<dbReference type="PANTHER" id="PTHR30469">
    <property type="entry name" value="MULTIDRUG RESISTANCE PROTEIN MDTA"/>
    <property type="match status" value="1"/>
</dbReference>
<dbReference type="OrthoDB" id="9806939at2"/>
<feature type="region of interest" description="Disordered" evidence="3">
    <location>
        <begin position="365"/>
        <end position="404"/>
    </location>
</feature>
<feature type="domain" description="CzcB-like barrel-sandwich hybrid" evidence="5">
    <location>
        <begin position="85"/>
        <end position="209"/>
    </location>
</feature>
<evidence type="ECO:0000256" key="2">
    <source>
        <dbReference type="SAM" id="Coils"/>
    </source>
</evidence>
<evidence type="ECO:0000256" key="1">
    <source>
        <dbReference type="ARBA" id="ARBA00009477"/>
    </source>
</evidence>
<protein>
    <submittedName>
        <fullName evidence="6">Macrolide export protein MacA</fullName>
    </submittedName>
</protein>
<evidence type="ECO:0000256" key="3">
    <source>
        <dbReference type="SAM" id="MobiDB-lite"/>
    </source>
</evidence>
<reference evidence="7" key="1">
    <citation type="submission" date="2016-01" db="EMBL/GenBank/DDBJ databases">
        <title>Complete genome sequence of Microbulbifer sp. CCB-MM1, a halophile isolated from Matang Mangrove Forest, Perak.</title>
        <authorList>
            <person name="Moh T.H."/>
            <person name="Dinesh B."/>
            <person name="Lau N.-S."/>
            <person name="Go F."/>
            <person name="Alexander Chong S.-C."/>
        </authorList>
    </citation>
    <scope>NUCLEOTIDE SEQUENCE [LARGE SCALE GENOMIC DNA]</scope>
    <source>
        <strain evidence="7">CCB-MM1</strain>
    </source>
</reference>
<dbReference type="KEGG" id="micc:AUP74_01516"/>
<dbReference type="Pfam" id="PF25954">
    <property type="entry name" value="Beta-barrel_RND_2"/>
    <property type="match status" value="1"/>
</dbReference>
<dbReference type="GO" id="GO:1990281">
    <property type="term" value="C:efflux pump complex"/>
    <property type="evidence" value="ECO:0007669"/>
    <property type="project" value="TreeGrafter"/>
</dbReference>
<dbReference type="PANTHER" id="PTHR30469:SF29">
    <property type="entry name" value="BLR2860 PROTEIN"/>
    <property type="match status" value="1"/>
</dbReference>
<proteinExistence type="inferred from homology"/>
<dbReference type="GO" id="GO:0015562">
    <property type="term" value="F:efflux transmembrane transporter activity"/>
    <property type="evidence" value="ECO:0007669"/>
    <property type="project" value="TreeGrafter"/>
</dbReference>
<name>A0A1C9W727_9GAMM</name>
<dbReference type="STRING" id="1769779.AUP74_01516"/>
<evidence type="ECO:0000313" key="7">
    <source>
        <dbReference type="Proteomes" id="UP000095672"/>
    </source>
</evidence>
<comment type="similarity">
    <text evidence="1">Belongs to the membrane fusion protein (MFP) (TC 8.A.1) family.</text>
</comment>
<feature type="coiled-coil region" evidence="2">
    <location>
        <begin position="124"/>
        <end position="182"/>
    </location>
</feature>
<evidence type="ECO:0000259" key="5">
    <source>
        <dbReference type="Pfam" id="PF25973"/>
    </source>
</evidence>
<dbReference type="Pfam" id="PF25973">
    <property type="entry name" value="BSH_CzcB"/>
    <property type="match status" value="1"/>
</dbReference>
<dbReference type="InterPro" id="IPR058647">
    <property type="entry name" value="BSH_CzcB-like"/>
</dbReference>